<reference evidence="3 4" key="1">
    <citation type="journal article" date="2006" name="Mol. Plant Microbe Interact.">
        <title>Identification of open reading frames unique to a select agent: Ralstonia solanacearum race 3 biovar 2.</title>
        <authorList>
            <person name="Gabriel D.W."/>
            <person name="Allen C."/>
            <person name="Schell M."/>
            <person name="Denny T.P."/>
            <person name="Greenberg J.T."/>
            <person name="Duan Y.P."/>
            <person name="Flores-Cruz Z."/>
            <person name="Huang Q."/>
            <person name="Clifford J.M."/>
            <person name="Presting G."/>
            <person name="Gonzalez E.T."/>
            <person name="Reddy J."/>
            <person name="Elphinstone J."/>
            <person name="Swanson J."/>
            <person name="Yao J."/>
            <person name="Mulholland V."/>
            <person name="Liu L."/>
            <person name="Farmerie W."/>
            <person name="Patnaikuni M."/>
            <person name="Balogh B."/>
            <person name="Norman D."/>
            <person name="Alvarez A."/>
            <person name="Castillo J.A."/>
            <person name="Jones J."/>
            <person name="Saddler G."/>
            <person name="Walunas T."/>
            <person name="Zhukov A."/>
            <person name="Mikhailova N."/>
        </authorList>
    </citation>
    <scope>NUCLEOTIDE SEQUENCE [LARGE SCALE GENOMIC DNA]</scope>
    <source>
        <strain evidence="3 4">UW551</strain>
    </source>
</reference>
<keyword evidence="1" id="KW-0227">DNA damage</keyword>
<evidence type="ECO:0000259" key="2">
    <source>
        <dbReference type="Pfam" id="PF00817"/>
    </source>
</evidence>
<evidence type="ECO:0000313" key="4">
    <source>
        <dbReference type="Proteomes" id="UP000005933"/>
    </source>
</evidence>
<proteinExistence type="predicted"/>
<accession>A0AB33VBU8</accession>
<evidence type="ECO:0000256" key="1">
    <source>
        <dbReference type="ARBA" id="ARBA00022763"/>
    </source>
</evidence>
<evidence type="ECO:0000313" key="3">
    <source>
        <dbReference type="EMBL" id="EAP72373.1"/>
    </source>
</evidence>
<name>A0AB33VBU8_RALSU</name>
<dbReference type="InterPro" id="IPR050356">
    <property type="entry name" value="SulA_CellDiv_inhibitor"/>
</dbReference>
<organism evidence="3 4">
    <name type="scientific">Ralstonia solanacearum (strain UW551)</name>
    <dbReference type="NCBI Taxonomy" id="342110"/>
    <lineage>
        <taxon>Bacteria</taxon>
        <taxon>Pseudomonadati</taxon>
        <taxon>Pseudomonadota</taxon>
        <taxon>Betaproteobacteria</taxon>
        <taxon>Burkholderiales</taxon>
        <taxon>Burkholderiaceae</taxon>
        <taxon>Ralstonia</taxon>
        <taxon>Ralstonia solanacearum species complex</taxon>
    </lineage>
</organism>
<dbReference type="EMBL" id="AAKL01000031">
    <property type="protein sequence ID" value="EAP72373.1"/>
    <property type="molecule type" value="Genomic_DNA"/>
</dbReference>
<dbReference type="AlphaFoldDB" id="A0AB33VBU8"/>
<gene>
    <name evidence="3" type="ORF">RRSL_01769</name>
</gene>
<dbReference type="InterPro" id="IPR001126">
    <property type="entry name" value="UmuC"/>
</dbReference>
<protein>
    <submittedName>
        <fullName evidence="3">Hypothetical cytosolic protein</fullName>
    </submittedName>
</protein>
<dbReference type="PANTHER" id="PTHR35369">
    <property type="entry name" value="BLR3025 PROTEIN-RELATED"/>
    <property type="match status" value="1"/>
</dbReference>
<dbReference type="CDD" id="cd03468">
    <property type="entry name" value="PolY_like"/>
    <property type="match status" value="1"/>
</dbReference>
<dbReference type="SUPFAM" id="SSF56672">
    <property type="entry name" value="DNA/RNA polymerases"/>
    <property type="match status" value="1"/>
</dbReference>
<dbReference type="PANTHER" id="PTHR35369:SF2">
    <property type="entry name" value="BLR3025 PROTEIN"/>
    <property type="match status" value="1"/>
</dbReference>
<dbReference type="GO" id="GO:0006281">
    <property type="term" value="P:DNA repair"/>
    <property type="evidence" value="ECO:0007669"/>
    <property type="project" value="InterPro"/>
</dbReference>
<comment type="caution">
    <text evidence="3">The sequence shown here is derived from an EMBL/GenBank/DDBJ whole genome shotgun (WGS) entry which is preliminary data.</text>
</comment>
<sequence length="686" mass="76117">MRCGWSAGIFRRSRWSGCARPSRRTCCGRPSRSCAARLSAGCCCGWTRRAPACCAGCRCWRRRARARSGCSVRCRRCANRRRRCCGSGWRPSRAIRCPSPSTSGVGRCAIRPWCCPWPIRCRPVAPRCGRCRPSRLSSTRPPWRCWRRCRPFLRPAMCRTMPIMPFWIAVHLPRLPLDALRPRWSDPAAGPAGLPLPVVVLEQERVVAANRVAARAGVQPGLRRAGMQALVPHALQLERDPAAEARLLQALALALLALTPHVCLDLADEATVLLEAHASLRLFGGHRALCRAVRQFARCLGLVPQIGTGTTGRGAAWLAGARAVHARRAPPGRIRRAVRPERMAALLDGLPIETVARLTRPDWLEGLGCRTLADLRGLPRGGLRRRCGPLLVDTLDAGYGEAHERFAWFAAPMRFDVPLELPGRIDSAEGVLAASEQLLLQLTGWLAAHQLGTKGYRLTLEHERRRGRDAQDAASSTPVDILLAQPVRTLAHLSRVLRERVHRLTLIAPVVELRLTVTEATPLAPPTGALFPEPGARAEDAARLIDTLVARLGAANVLHPQPCADHRPERANRWAAVNAATTASGRAAVRQALAQWHARQPERPLWLLEQPIPLLTRQHYPYYRGPLRLVSLPERIESGWWDDALVKRDYFIAQGEGAVRYWIYRERVSATAGEDEARWYLHGLFG</sequence>
<dbReference type="Proteomes" id="UP000005933">
    <property type="component" value="Unassembled WGS sequence"/>
</dbReference>
<dbReference type="InterPro" id="IPR043502">
    <property type="entry name" value="DNA/RNA_pol_sf"/>
</dbReference>
<feature type="domain" description="UmuC" evidence="2">
    <location>
        <begin position="197"/>
        <end position="311"/>
    </location>
</feature>
<dbReference type="Pfam" id="PF00817">
    <property type="entry name" value="IMS"/>
    <property type="match status" value="1"/>
</dbReference>